<dbReference type="EMBL" id="VIBQ01000022">
    <property type="protein sequence ID" value="KAB8380444.1"/>
    <property type="molecule type" value="Genomic_DNA"/>
</dbReference>
<feature type="compositionally biased region" description="Polar residues" evidence="1">
    <location>
        <begin position="23"/>
        <end position="32"/>
    </location>
</feature>
<proteinExistence type="predicted"/>
<evidence type="ECO:0000256" key="1">
    <source>
        <dbReference type="SAM" id="MobiDB-lite"/>
    </source>
</evidence>
<evidence type="ECO:0000313" key="3">
    <source>
        <dbReference type="Proteomes" id="UP000327013"/>
    </source>
</evidence>
<dbReference type="Proteomes" id="UP000327013">
    <property type="component" value="Unassembled WGS sequence"/>
</dbReference>
<name>A0A5N6KZA6_9ROSI</name>
<organism evidence="2 3">
    <name type="scientific">Carpinus fangiana</name>
    <dbReference type="NCBI Taxonomy" id="176857"/>
    <lineage>
        <taxon>Eukaryota</taxon>
        <taxon>Viridiplantae</taxon>
        <taxon>Streptophyta</taxon>
        <taxon>Embryophyta</taxon>
        <taxon>Tracheophyta</taxon>
        <taxon>Spermatophyta</taxon>
        <taxon>Magnoliopsida</taxon>
        <taxon>eudicotyledons</taxon>
        <taxon>Gunneridae</taxon>
        <taxon>Pentapetalae</taxon>
        <taxon>rosids</taxon>
        <taxon>fabids</taxon>
        <taxon>Fagales</taxon>
        <taxon>Betulaceae</taxon>
        <taxon>Carpinus</taxon>
    </lineage>
</organism>
<reference evidence="2 3" key="1">
    <citation type="submission" date="2019-06" db="EMBL/GenBank/DDBJ databases">
        <title>A chromosomal-level reference genome of Carpinus fangiana (Coryloideae, Betulaceae).</title>
        <authorList>
            <person name="Yang X."/>
            <person name="Wang Z."/>
            <person name="Zhang L."/>
            <person name="Hao G."/>
            <person name="Liu J."/>
            <person name="Yang Y."/>
        </authorList>
    </citation>
    <scope>NUCLEOTIDE SEQUENCE [LARGE SCALE GENOMIC DNA]</scope>
    <source>
        <strain evidence="2">Cfa_2016G</strain>
        <tissue evidence="2">Leaf</tissue>
    </source>
</reference>
<protein>
    <submittedName>
        <fullName evidence="2">Uncharacterized protein</fullName>
    </submittedName>
</protein>
<evidence type="ECO:0000313" key="2">
    <source>
        <dbReference type="EMBL" id="KAB8380444.1"/>
    </source>
</evidence>
<feature type="region of interest" description="Disordered" evidence="1">
    <location>
        <begin position="1"/>
        <end position="43"/>
    </location>
</feature>
<accession>A0A5N6KZA6</accession>
<gene>
    <name evidence="2" type="ORF">FH972_024753</name>
</gene>
<comment type="caution">
    <text evidence="2">The sequence shown here is derived from an EMBL/GenBank/DDBJ whole genome shotgun (WGS) entry which is preliminary data.</text>
</comment>
<sequence>MKAQPLWGQLKASQGNQGGSAPWKQSHSPSSMHKSERMGKDGWGGFGGRCMMREIEGLREVEKRFFVKGVVQLQRRKVWASIGGWRRPNRMRFREIGQMVGDGAASGQVEALDGGGRSYIWWWVGEE</sequence>
<keyword evidence="3" id="KW-1185">Reference proteome</keyword>
<dbReference type="AlphaFoldDB" id="A0A5N6KZA6"/>